<keyword evidence="2" id="KW-1185">Reference proteome</keyword>
<dbReference type="AlphaFoldDB" id="A0A1K2IFK9"/>
<proteinExistence type="predicted"/>
<evidence type="ECO:0000313" key="1">
    <source>
        <dbReference type="EMBL" id="SFZ91042.1"/>
    </source>
</evidence>
<organism evidence="1 2">
    <name type="scientific">Chryseobacterium limigenitum</name>
    <dbReference type="NCBI Taxonomy" id="1612149"/>
    <lineage>
        <taxon>Bacteria</taxon>
        <taxon>Pseudomonadati</taxon>
        <taxon>Bacteroidota</taxon>
        <taxon>Flavobacteriia</taxon>
        <taxon>Flavobacteriales</taxon>
        <taxon>Weeksellaceae</taxon>
        <taxon>Chryseobacterium group</taxon>
        <taxon>Chryseobacterium</taxon>
    </lineage>
</organism>
<protein>
    <submittedName>
        <fullName evidence="1">Uncharacterized protein</fullName>
    </submittedName>
</protein>
<name>A0A1K2IFK9_9FLAO</name>
<dbReference type="Proteomes" id="UP000182034">
    <property type="component" value="Unassembled WGS sequence"/>
</dbReference>
<accession>A0A1K2IFK9</accession>
<dbReference type="RefSeq" id="WP_072407018.1">
    <property type="nucleotide sequence ID" value="NZ_FPKW01000002.1"/>
</dbReference>
<reference evidence="2" key="1">
    <citation type="submission" date="2016-10" db="EMBL/GenBank/DDBJ databases">
        <authorList>
            <person name="Varghese N."/>
            <person name="Submissions S."/>
        </authorList>
    </citation>
    <scope>NUCLEOTIDE SEQUENCE [LARGE SCALE GENOMIC DNA]</scope>
    <source>
        <strain evidence="2">SUR2</strain>
    </source>
</reference>
<dbReference type="STRING" id="1612149.SAMN05216324_10218"/>
<gene>
    <name evidence="1" type="ORF">SAMN05216324_10218</name>
</gene>
<dbReference type="EMBL" id="FPKW01000002">
    <property type="protein sequence ID" value="SFZ91042.1"/>
    <property type="molecule type" value="Genomic_DNA"/>
</dbReference>
<evidence type="ECO:0000313" key="2">
    <source>
        <dbReference type="Proteomes" id="UP000182034"/>
    </source>
</evidence>
<sequence length="113" mass="13645">MRELLHLPHFSEAGRTSYLDMYFSILDRDDVDIDGIKDLIDWEIGEIRYRFHLDGLRRAVIGELLDQLGNISNSELLNAFNNDNNEHYEQFYHLLRYINQEWTPEIKYSHEHY</sequence>